<proteinExistence type="predicted"/>
<name>A0ABV4BTU8_9MYCO</name>
<organism evidence="1 2">
    <name type="scientific">Mycobacterium servetii</name>
    <dbReference type="NCBI Taxonomy" id="3237418"/>
    <lineage>
        <taxon>Bacteria</taxon>
        <taxon>Bacillati</taxon>
        <taxon>Actinomycetota</taxon>
        <taxon>Actinomycetes</taxon>
        <taxon>Mycobacteriales</taxon>
        <taxon>Mycobacteriaceae</taxon>
        <taxon>Mycobacterium</taxon>
    </lineage>
</organism>
<dbReference type="EMBL" id="JBGEDP010000001">
    <property type="protein sequence ID" value="MEY8013731.1"/>
    <property type="molecule type" value="Genomic_DNA"/>
</dbReference>
<protein>
    <submittedName>
        <fullName evidence="1">Uncharacterized protein</fullName>
    </submittedName>
</protein>
<evidence type="ECO:0000313" key="2">
    <source>
        <dbReference type="Proteomes" id="UP001564760"/>
    </source>
</evidence>
<keyword evidence="2" id="KW-1185">Reference proteome</keyword>
<dbReference type="RefSeq" id="WP_369736391.1">
    <property type="nucleotide sequence ID" value="NZ_JBGEDP010000001.1"/>
</dbReference>
<comment type="caution">
    <text evidence="1">The sequence shown here is derived from an EMBL/GenBank/DDBJ whole genome shotgun (WGS) entry which is preliminary data.</text>
</comment>
<reference evidence="1 2" key="1">
    <citation type="submission" date="2024-08" db="EMBL/GenBank/DDBJ databases">
        <title>Mycobacterium servetensis sp. nov., a novel rapid-growing mycobacterial species recovered from a human patient in Zaragoza, Spain.</title>
        <authorList>
            <person name="Tristancho-Baro A.I."/>
            <person name="Buenestado-Serrano S."/>
            <person name="Garcia De Viedma D."/>
            <person name="Milagro-Beamonte A."/>
            <person name="Burillo N."/>
            <person name="Sanz S."/>
            <person name="Lopez-Calleja A.I."/>
            <person name="Penas-Utrilla D."/>
            <person name="Guardingo M."/>
            <person name="Garcia M.J."/>
            <person name="Vinuelas-Bayon J."/>
        </authorList>
    </citation>
    <scope>NUCLEOTIDE SEQUENCE [LARGE SCALE GENOMIC DNA]</scope>
    <source>
        <strain evidence="2">HUMS_12744610</strain>
    </source>
</reference>
<evidence type="ECO:0000313" key="1">
    <source>
        <dbReference type="EMBL" id="MEY8013731.1"/>
    </source>
</evidence>
<accession>A0ABV4BTU8</accession>
<gene>
    <name evidence="1" type="ORF">AB8998_00990</name>
</gene>
<dbReference type="Proteomes" id="UP001564760">
    <property type="component" value="Unassembled WGS sequence"/>
</dbReference>
<sequence length="190" mass="18243">MPAPKPTSCKTLAGAVPALGAGWGCGLSAGMSGNFAGGVTAELTGFGALPDAVAAGLGAVGLQAAQAAPVIGLDNLAGPQANFIDDLVAAEAGFNTNLVAHELGLESALFGSTTALNGAVNRVFNAGNLVLGTGEQTVNTLLGAYPAPGVDTMLIESGTGAGVFNLGNIGGIEGIVNQTLAAGAELAGLL</sequence>